<protein>
    <submittedName>
        <fullName evidence="3">Endonuclease/exonuclease/phosphatase family protein</fullName>
    </submittedName>
</protein>
<reference evidence="3" key="1">
    <citation type="submission" date="2023-01" db="EMBL/GenBank/DDBJ databases">
        <title>Vibrio sp. CB1-14 genome sequencing.</title>
        <authorList>
            <person name="Otstavnykh N."/>
            <person name="Isaeva M."/>
            <person name="Meleshko D."/>
        </authorList>
    </citation>
    <scope>NUCLEOTIDE SEQUENCE</scope>
    <source>
        <strain evidence="3">CB1-14</strain>
    </source>
</reference>
<name>A0AAU8BG05_9VIBR</name>
<evidence type="ECO:0000313" key="3">
    <source>
        <dbReference type="EMBL" id="XCD15366.1"/>
    </source>
</evidence>
<dbReference type="AlphaFoldDB" id="A0AAU8BG05"/>
<dbReference type="PROSITE" id="PS51257">
    <property type="entry name" value="PROKAR_LIPOPROTEIN"/>
    <property type="match status" value="1"/>
</dbReference>
<dbReference type="SUPFAM" id="SSF56219">
    <property type="entry name" value="DNase I-like"/>
    <property type="match status" value="1"/>
</dbReference>
<evidence type="ECO:0000259" key="2">
    <source>
        <dbReference type="Pfam" id="PF03372"/>
    </source>
</evidence>
<dbReference type="Gene3D" id="3.60.10.10">
    <property type="entry name" value="Endonuclease/exonuclease/phosphatase"/>
    <property type="match status" value="1"/>
</dbReference>
<keyword evidence="3" id="KW-0255">Endonuclease</keyword>
<dbReference type="GO" id="GO:0004519">
    <property type="term" value="F:endonuclease activity"/>
    <property type="evidence" value="ECO:0007669"/>
    <property type="project" value="UniProtKB-KW"/>
</dbReference>
<keyword evidence="3" id="KW-0540">Nuclease</keyword>
<sequence length="455" mass="49423">MKTIKTTLALLVGAVVLSGCNDSDKQAVAESTQVKIATYNLSFDRATFADLVAEMQIAPETQQQLVTTYLDGTIDDADKSQAEKVIQIRNVAAIIQKNRPDVLMMAEYNNDGAGEDKAALIGFQTNYLSVAQSLDGASGDANLEPIEYPFSESYATNTGLLSELDLDNNGVAGQLPGDAWGFGFYHGQYAFALMSKYQIDTANTRTFQEFKWKDMAGAEIPTITLCDDANNPIPAGMACGDNWYTNEEWQQVRLSSKNHVDAPIIIPTADGDEVVHLLMSHPTPPVFDTGKNKAQNAAEVTFWHDYIQGKDYFYDDDGSTGGLDSSAKFVMMGDQNLDPVAGDGISAVMQALHNDPLVNQAVSNGELYPTSSGAAEHATDNSSTHPAPNRLTSTFGLAVDYALPSQTLNIVDSGVYWAASYEEGRLLFNDSRIGKWGNGKDVSSDHRMIWIKAEF</sequence>
<dbReference type="RefSeq" id="WP_353496788.1">
    <property type="nucleotide sequence ID" value="NZ_CP115920.1"/>
</dbReference>
<accession>A0AAU8BG05</accession>
<dbReference type="EMBL" id="CP115920">
    <property type="protein sequence ID" value="XCD15366.1"/>
    <property type="molecule type" value="Genomic_DNA"/>
</dbReference>
<dbReference type="InterPro" id="IPR005135">
    <property type="entry name" value="Endo/exonuclease/phosphatase"/>
</dbReference>
<gene>
    <name evidence="3" type="ORF">PG915_12325</name>
</gene>
<feature type="domain" description="Endonuclease/exonuclease/phosphatase" evidence="2">
    <location>
        <begin position="80"/>
        <end position="446"/>
    </location>
</feature>
<keyword evidence="3" id="KW-0378">Hydrolase</keyword>
<dbReference type="InterPro" id="IPR036691">
    <property type="entry name" value="Endo/exonu/phosph_ase_sf"/>
</dbReference>
<organism evidence="3">
    <name type="scientific">Vibrio chaetopteri</name>
    <dbReference type="NCBI Taxonomy" id="3016528"/>
    <lineage>
        <taxon>Bacteria</taxon>
        <taxon>Pseudomonadati</taxon>
        <taxon>Pseudomonadota</taxon>
        <taxon>Gammaproteobacteria</taxon>
        <taxon>Vibrionales</taxon>
        <taxon>Vibrionaceae</taxon>
        <taxon>Vibrio</taxon>
    </lineage>
</organism>
<dbReference type="Pfam" id="PF03372">
    <property type="entry name" value="Exo_endo_phos"/>
    <property type="match status" value="1"/>
</dbReference>
<feature type="compositionally biased region" description="Polar residues" evidence="1">
    <location>
        <begin position="380"/>
        <end position="389"/>
    </location>
</feature>
<dbReference type="KEGG" id="vck:PG915_12325"/>
<proteinExistence type="predicted"/>
<evidence type="ECO:0000256" key="1">
    <source>
        <dbReference type="SAM" id="MobiDB-lite"/>
    </source>
</evidence>
<feature type="region of interest" description="Disordered" evidence="1">
    <location>
        <begin position="364"/>
        <end position="389"/>
    </location>
</feature>